<dbReference type="AlphaFoldDB" id="A0AAW2U534"/>
<gene>
    <name evidence="1" type="ORF">Slati_3673300</name>
</gene>
<protein>
    <submittedName>
        <fullName evidence="1">Uncharacterized protein</fullName>
    </submittedName>
</protein>
<dbReference type="EMBL" id="JACGWN010000013">
    <property type="protein sequence ID" value="KAL0410836.1"/>
    <property type="molecule type" value="Genomic_DNA"/>
</dbReference>
<evidence type="ECO:0000313" key="1">
    <source>
        <dbReference type="EMBL" id="KAL0410836.1"/>
    </source>
</evidence>
<reference evidence="1" key="1">
    <citation type="submission" date="2020-06" db="EMBL/GenBank/DDBJ databases">
        <authorList>
            <person name="Li T."/>
            <person name="Hu X."/>
            <person name="Zhang T."/>
            <person name="Song X."/>
            <person name="Zhang H."/>
            <person name="Dai N."/>
            <person name="Sheng W."/>
            <person name="Hou X."/>
            <person name="Wei L."/>
        </authorList>
    </citation>
    <scope>NUCLEOTIDE SEQUENCE</scope>
    <source>
        <strain evidence="1">KEN1</strain>
        <tissue evidence="1">Leaf</tissue>
    </source>
</reference>
<sequence length="55" mass="6035">MESSDQSSVRIVMEIPGDQDPFPSEATSRCMDLGLPAPRVASGGVYDKRRWLPVV</sequence>
<proteinExistence type="predicted"/>
<name>A0AAW2U534_9LAMI</name>
<comment type="caution">
    <text evidence="1">The sequence shown here is derived from an EMBL/GenBank/DDBJ whole genome shotgun (WGS) entry which is preliminary data.</text>
</comment>
<accession>A0AAW2U534</accession>
<organism evidence="1">
    <name type="scientific">Sesamum latifolium</name>
    <dbReference type="NCBI Taxonomy" id="2727402"/>
    <lineage>
        <taxon>Eukaryota</taxon>
        <taxon>Viridiplantae</taxon>
        <taxon>Streptophyta</taxon>
        <taxon>Embryophyta</taxon>
        <taxon>Tracheophyta</taxon>
        <taxon>Spermatophyta</taxon>
        <taxon>Magnoliopsida</taxon>
        <taxon>eudicotyledons</taxon>
        <taxon>Gunneridae</taxon>
        <taxon>Pentapetalae</taxon>
        <taxon>asterids</taxon>
        <taxon>lamiids</taxon>
        <taxon>Lamiales</taxon>
        <taxon>Pedaliaceae</taxon>
        <taxon>Sesamum</taxon>
    </lineage>
</organism>
<reference evidence="1" key="2">
    <citation type="journal article" date="2024" name="Plant">
        <title>Genomic evolution and insights into agronomic trait innovations of Sesamum species.</title>
        <authorList>
            <person name="Miao H."/>
            <person name="Wang L."/>
            <person name="Qu L."/>
            <person name="Liu H."/>
            <person name="Sun Y."/>
            <person name="Le M."/>
            <person name="Wang Q."/>
            <person name="Wei S."/>
            <person name="Zheng Y."/>
            <person name="Lin W."/>
            <person name="Duan Y."/>
            <person name="Cao H."/>
            <person name="Xiong S."/>
            <person name="Wang X."/>
            <person name="Wei L."/>
            <person name="Li C."/>
            <person name="Ma Q."/>
            <person name="Ju M."/>
            <person name="Zhao R."/>
            <person name="Li G."/>
            <person name="Mu C."/>
            <person name="Tian Q."/>
            <person name="Mei H."/>
            <person name="Zhang T."/>
            <person name="Gao T."/>
            <person name="Zhang H."/>
        </authorList>
    </citation>
    <scope>NUCLEOTIDE SEQUENCE</scope>
    <source>
        <strain evidence="1">KEN1</strain>
    </source>
</reference>